<dbReference type="RefSeq" id="WP_112747899.1">
    <property type="nucleotide sequence ID" value="NZ_QMFY01000008.1"/>
</dbReference>
<accession>A0A364Y0E6</accession>
<dbReference type="Proteomes" id="UP000251889">
    <property type="component" value="Unassembled WGS sequence"/>
</dbReference>
<dbReference type="OrthoDB" id="1496085at2"/>
<organism evidence="1 2">
    <name type="scientific">Pseudochryseolinea flava</name>
    <dbReference type="NCBI Taxonomy" id="2059302"/>
    <lineage>
        <taxon>Bacteria</taxon>
        <taxon>Pseudomonadati</taxon>
        <taxon>Bacteroidota</taxon>
        <taxon>Cytophagia</taxon>
        <taxon>Cytophagales</taxon>
        <taxon>Fulvivirgaceae</taxon>
        <taxon>Pseudochryseolinea</taxon>
    </lineage>
</organism>
<reference evidence="1 2" key="1">
    <citation type="submission" date="2018-06" db="EMBL/GenBank/DDBJ databases">
        <title>Chryseolinea flavus sp. nov., a member of the phylum Bacteroidetes isolated from soil.</title>
        <authorList>
            <person name="Li Y."/>
            <person name="Wang J."/>
        </authorList>
    </citation>
    <scope>NUCLEOTIDE SEQUENCE [LARGE SCALE GENOMIC DNA]</scope>
    <source>
        <strain evidence="1 2">SDU1-6</strain>
    </source>
</reference>
<evidence type="ECO:0000313" key="2">
    <source>
        <dbReference type="Proteomes" id="UP000251889"/>
    </source>
</evidence>
<dbReference type="EMBL" id="QMFY01000008">
    <property type="protein sequence ID" value="RAW00061.1"/>
    <property type="molecule type" value="Genomic_DNA"/>
</dbReference>
<proteinExistence type="predicted"/>
<sequence>MRLLFLLGIGFAIFVFVRWVMSATAKDEKCSRCDGRGFWYGTRGKEKCEWCRGSGKLPKGIN</sequence>
<dbReference type="Gene3D" id="6.20.20.10">
    <property type="match status" value="1"/>
</dbReference>
<dbReference type="InterPro" id="IPR036410">
    <property type="entry name" value="HSP_DnaJ_Cys-rich_dom_sf"/>
</dbReference>
<keyword evidence="2" id="KW-1185">Reference proteome</keyword>
<dbReference type="AlphaFoldDB" id="A0A364Y0E6"/>
<gene>
    <name evidence="1" type="ORF">DQQ10_16030</name>
</gene>
<evidence type="ECO:0008006" key="3">
    <source>
        <dbReference type="Google" id="ProtNLM"/>
    </source>
</evidence>
<name>A0A364Y0E6_9BACT</name>
<evidence type="ECO:0000313" key="1">
    <source>
        <dbReference type="EMBL" id="RAW00061.1"/>
    </source>
</evidence>
<comment type="caution">
    <text evidence="1">The sequence shown here is derived from an EMBL/GenBank/DDBJ whole genome shotgun (WGS) entry which is preliminary data.</text>
</comment>
<dbReference type="SUPFAM" id="SSF57938">
    <property type="entry name" value="DnaJ/Hsp40 cysteine-rich domain"/>
    <property type="match status" value="1"/>
</dbReference>
<protein>
    <recommendedName>
        <fullName evidence="3">Molecular chaperone DnaJ</fullName>
    </recommendedName>
</protein>